<dbReference type="EMBL" id="CBXE010000109">
    <property type="protein sequence ID" value="CDL84562.1"/>
    <property type="molecule type" value="Genomic_DNA"/>
</dbReference>
<dbReference type="GO" id="GO:0016746">
    <property type="term" value="F:acyltransferase activity"/>
    <property type="evidence" value="ECO:0007669"/>
    <property type="project" value="UniProtKB-UniRule"/>
</dbReference>
<comment type="function">
    <text evidence="2">Involved in fatty acylation of protoxin at internal lysine residues, thereby converting it to the active toxin.</text>
</comment>
<dbReference type="GO" id="GO:0005737">
    <property type="term" value="C:cytoplasm"/>
    <property type="evidence" value="ECO:0007669"/>
    <property type="project" value="UniProtKB-SubCell"/>
</dbReference>
<gene>
    <name evidence="3" type="ORF">XCR1_1970002</name>
</gene>
<evidence type="ECO:0000313" key="4">
    <source>
        <dbReference type="Proteomes" id="UP000019197"/>
    </source>
</evidence>
<dbReference type="GO" id="GO:0031640">
    <property type="term" value="P:killing of cells of another organism"/>
    <property type="evidence" value="ECO:0007669"/>
    <property type="project" value="UniProtKB-KW"/>
</dbReference>
<dbReference type="InterPro" id="IPR003996">
    <property type="entry name" value="RTX_toxin-activating_protC_bac"/>
</dbReference>
<proteinExistence type="inferred from homology"/>
<comment type="subcellular location">
    <subcellularLocation>
        <location evidence="2">Cytoplasm</location>
    </subcellularLocation>
</comment>
<comment type="similarity">
    <text evidence="1 2">Belongs to the RTX toxin acyltransferase family.</text>
</comment>
<organism evidence="3 4">
    <name type="scientific">Xenorhabdus cabanillasii JM26</name>
    <dbReference type="NCBI Taxonomy" id="1427517"/>
    <lineage>
        <taxon>Bacteria</taxon>
        <taxon>Pseudomonadati</taxon>
        <taxon>Pseudomonadota</taxon>
        <taxon>Gammaproteobacteria</taxon>
        <taxon>Enterobacterales</taxon>
        <taxon>Morganellaceae</taxon>
        <taxon>Xenorhabdus</taxon>
    </lineage>
</organism>
<comment type="caution">
    <text evidence="3">The sequence shown here is derived from an EMBL/GenBank/DDBJ whole genome shotgun (WGS) entry which is preliminary data.</text>
</comment>
<dbReference type="GO" id="GO:0009404">
    <property type="term" value="P:toxin metabolic process"/>
    <property type="evidence" value="ECO:0007669"/>
    <property type="project" value="UniProtKB-UniRule"/>
</dbReference>
<keyword evidence="2" id="KW-0012">Acyltransferase</keyword>
<sequence>MLIGEFDVRAPMILGTAEDETAMLGATTWLWMHSPLHQNAPLIALSDLLLPVLKAQQYILVSHAARPIFYLSFAFFDEQTEWHYLNDHYDGDRNVPLNGGDRLWFLDWIAPFGHSRDMANLLRREIFPYQCLRALYHKGAARGAQVIRFRGEGVSHEQAAQWLRAHPLARPLPERGFAR</sequence>
<evidence type="ECO:0000256" key="1">
    <source>
        <dbReference type="ARBA" id="ARBA00005686"/>
    </source>
</evidence>
<keyword evidence="2" id="KW-0963">Cytoplasm</keyword>
<evidence type="ECO:0000313" key="3">
    <source>
        <dbReference type="EMBL" id="CDL84562.1"/>
    </source>
</evidence>
<dbReference type="EC" id="2.3.1.-" evidence="2"/>
<keyword evidence="2" id="KW-0204">Cytolysis</keyword>
<protein>
    <recommendedName>
        <fullName evidence="2">RTX toxin-activating lysine-acyltransferase</fullName>
        <ecNumber evidence="2">2.3.1.-</ecNumber>
    </recommendedName>
</protein>
<accession>W1J1E8</accession>
<dbReference type="RefSeq" id="WP_038263742.1">
    <property type="nucleotide sequence ID" value="NZ_CAWLVK010000109.1"/>
</dbReference>
<dbReference type="AlphaFoldDB" id="W1J1E8"/>
<dbReference type="Proteomes" id="UP000019197">
    <property type="component" value="Unassembled WGS sequence"/>
</dbReference>
<name>W1J1E8_9GAMM</name>
<dbReference type="OrthoDB" id="8596436at2"/>
<dbReference type="Pfam" id="PF02794">
    <property type="entry name" value="HlyC"/>
    <property type="match status" value="1"/>
</dbReference>
<evidence type="ECO:0000256" key="2">
    <source>
        <dbReference type="RuleBase" id="RU368102"/>
    </source>
</evidence>
<reference evidence="3 4" key="1">
    <citation type="submission" date="2013-11" db="EMBL/GenBank/DDBJ databases">
        <title>Draft genome sequence and annotation of the entomopathogenic bacterium, Xenorhabdus cabanillasi strain JM26.</title>
        <authorList>
            <person name="Gualtieri M."/>
            <person name="Ogier J.C."/>
            <person name="Pages S."/>
            <person name="Givaudan A."/>
            <person name="Gaudriault S."/>
        </authorList>
    </citation>
    <scope>NUCLEOTIDE SEQUENCE [LARGE SCALE GENOMIC DNA]</scope>
    <source>
        <strain evidence="3 4">JM26</strain>
    </source>
</reference>
<keyword evidence="2" id="KW-0808">Transferase</keyword>
<dbReference type="PRINTS" id="PR01489">
    <property type="entry name" value="RTXTOXINC"/>
</dbReference>